<evidence type="ECO:0000313" key="1">
    <source>
        <dbReference type="EMBL" id="THU95158.1"/>
    </source>
</evidence>
<protein>
    <submittedName>
        <fullName evidence="1">Uncharacterized protein</fullName>
    </submittedName>
</protein>
<organism evidence="1 2">
    <name type="scientific">Dendrothele bispora (strain CBS 962.96)</name>
    <dbReference type="NCBI Taxonomy" id="1314807"/>
    <lineage>
        <taxon>Eukaryota</taxon>
        <taxon>Fungi</taxon>
        <taxon>Dikarya</taxon>
        <taxon>Basidiomycota</taxon>
        <taxon>Agaricomycotina</taxon>
        <taxon>Agaricomycetes</taxon>
        <taxon>Agaricomycetidae</taxon>
        <taxon>Agaricales</taxon>
        <taxon>Agaricales incertae sedis</taxon>
        <taxon>Dendrothele</taxon>
    </lineage>
</organism>
<dbReference type="EMBL" id="ML179206">
    <property type="protein sequence ID" value="THU95158.1"/>
    <property type="molecule type" value="Genomic_DNA"/>
</dbReference>
<name>A0A4S8M0N5_DENBC</name>
<keyword evidence="2" id="KW-1185">Reference proteome</keyword>
<accession>A0A4S8M0N5</accession>
<dbReference type="OrthoDB" id="3270319at2759"/>
<reference evidence="1 2" key="1">
    <citation type="journal article" date="2019" name="Nat. Ecol. Evol.">
        <title>Megaphylogeny resolves global patterns of mushroom evolution.</title>
        <authorList>
            <person name="Varga T."/>
            <person name="Krizsan K."/>
            <person name="Foldi C."/>
            <person name="Dima B."/>
            <person name="Sanchez-Garcia M."/>
            <person name="Sanchez-Ramirez S."/>
            <person name="Szollosi G.J."/>
            <person name="Szarkandi J.G."/>
            <person name="Papp V."/>
            <person name="Albert L."/>
            <person name="Andreopoulos W."/>
            <person name="Angelini C."/>
            <person name="Antonin V."/>
            <person name="Barry K.W."/>
            <person name="Bougher N.L."/>
            <person name="Buchanan P."/>
            <person name="Buyck B."/>
            <person name="Bense V."/>
            <person name="Catcheside P."/>
            <person name="Chovatia M."/>
            <person name="Cooper J."/>
            <person name="Damon W."/>
            <person name="Desjardin D."/>
            <person name="Finy P."/>
            <person name="Geml J."/>
            <person name="Haridas S."/>
            <person name="Hughes K."/>
            <person name="Justo A."/>
            <person name="Karasinski D."/>
            <person name="Kautmanova I."/>
            <person name="Kiss B."/>
            <person name="Kocsube S."/>
            <person name="Kotiranta H."/>
            <person name="LaButti K.M."/>
            <person name="Lechner B.E."/>
            <person name="Liimatainen K."/>
            <person name="Lipzen A."/>
            <person name="Lukacs Z."/>
            <person name="Mihaltcheva S."/>
            <person name="Morgado L.N."/>
            <person name="Niskanen T."/>
            <person name="Noordeloos M.E."/>
            <person name="Ohm R.A."/>
            <person name="Ortiz-Santana B."/>
            <person name="Ovrebo C."/>
            <person name="Racz N."/>
            <person name="Riley R."/>
            <person name="Savchenko A."/>
            <person name="Shiryaev A."/>
            <person name="Soop K."/>
            <person name="Spirin V."/>
            <person name="Szebenyi C."/>
            <person name="Tomsovsky M."/>
            <person name="Tulloss R.E."/>
            <person name="Uehling J."/>
            <person name="Grigoriev I.V."/>
            <person name="Vagvolgyi C."/>
            <person name="Papp T."/>
            <person name="Martin F.M."/>
            <person name="Miettinen O."/>
            <person name="Hibbett D.S."/>
            <person name="Nagy L.G."/>
        </authorList>
    </citation>
    <scope>NUCLEOTIDE SEQUENCE [LARGE SCALE GENOMIC DNA]</scope>
    <source>
        <strain evidence="1 2">CBS 962.96</strain>
    </source>
</reference>
<proteinExistence type="predicted"/>
<evidence type="ECO:0000313" key="2">
    <source>
        <dbReference type="Proteomes" id="UP000297245"/>
    </source>
</evidence>
<dbReference type="AlphaFoldDB" id="A0A4S8M0N5"/>
<sequence length="408" mass="46936">MPETRPYIDLIRLYFIDEQVRYPWCLPLWQDLTGIKGGDLFGGAAGWSTEVEREIKVFFDEYRARDSEEERAMFARGGKGGADSEGRKFFSDWVGRMWERRWKLHTAFIEFFVEDNVHPLAIMKAANDLTMWPGSEMYVPQSHETAALALFGPEVFNDGILIRDFRFALNLFATWTWGKLRRTIKTDLGKMEKKHSEAFSAFEALIQTKPATTSQVAKVITSVGEWRKLTLIYSDSTTVQKANEMMDEVNCIMVEIAGEKAPSKAKAKAKGSGKRLTTFKKNPNNFIASEEGLSWIIGLYHQYFGREDDDHDGGARLLDKGTLAIRLEDVDAEQGDLGTELEAKMSYDLLSQRLGFRHHHLPHQFNQYRDDKGTQNAWDARDRDLFKKPSPDWVPNSLHWHQLRVTRI</sequence>
<gene>
    <name evidence="1" type="ORF">K435DRAFT_798322</name>
</gene>
<dbReference type="Proteomes" id="UP000297245">
    <property type="component" value="Unassembled WGS sequence"/>
</dbReference>